<keyword evidence="2" id="KW-0479">Metal-binding</keyword>
<evidence type="ECO:0000256" key="4">
    <source>
        <dbReference type="ARBA" id="ARBA00022771"/>
    </source>
</evidence>
<dbReference type="GO" id="GO:0005694">
    <property type="term" value="C:chromosome"/>
    <property type="evidence" value="ECO:0007669"/>
    <property type="project" value="UniProtKB-ARBA"/>
</dbReference>
<feature type="region of interest" description="Disordered" evidence="8">
    <location>
        <begin position="419"/>
        <end position="506"/>
    </location>
</feature>
<evidence type="ECO:0000256" key="3">
    <source>
        <dbReference type="ARBA" id="ARBA00022737"/>
    </source>
</evidence>
<evidence type="ECO:0000259" key="9">
    <source>
        <dbReference type="PROSITE" id="PS50157"/>
    </source>
</evidence>
<keyword evidence="3" id="KW-0677">Repeat</keyword>
<dbReference type="SMART" id="SM00355">
    <property type="entry name" value="ZnF_C2H2"/>
    <property type="match status" value="3"/>
</dbReference>
<feature type="compositionally biased region" description="Polar residues" evidence="8">
    <location>
        <begin position="83"/>
        <end position="97"/>
    </location>
</feature>
<dbReference type="InterPro" id="IPR036236">
    <property type="entry name" value="Znf_C2H2_sf"/>
</dbReference>
<dbReference type="GO" id="GO:0005634">
    <property type="term" value="C:nucleus"/>
    <property type="evidence" value="ECO:0007669"/>
    <property type="project" value="UniProtKB-SubCell"/>
</dbReference>
<keyword evidence="4 7" id="KW-0863">Zinc-finger</keyword>
<feature type="compositionally biased region" description="Low complexity" evidence="8">
    <location>
        <begin position="180"/>
        <end position="204"/>
    </location>
</feature>
<accession>A0A8H7ZIC3</accession>
<dbReference type="Gene3D" id="3.30.160.60">
    <property type="entry name" value="Classic Zinc Finger"/>
    <property type="match status" value="2"/>
</dbReference>
<dbReference type="PROSITE" id="PS00028">
    <property type="entry name" value="ZINC_FINGER_C2H2_1"/>
    <property type="match status" value="2"/>
</dbReference>
<evidence type="ECO:0000256" key="5">
    <source>
        <dbReference type="ARBA" id="ARBA00022833"/>
    </source>
</evidence>
<dbReference type="GO" id="GO:0045893">
    <property type="term" value="P:positive regulation of DNA-templated transcription"/>
    <property type="evidence" value="ECO:0007669"/>
    <property type="project" value="UniProtKB-ARBA"/>
</dbReference>
<feature type="domain" description="C2H2-type" evidence="9">
    <location>
        <begin position="131"/>
        <end position="158"/>
    </location>
</feature>
<feature type="compositionally biased region" description="Polar residues" evidence="8">
    <location>
        <begin position="287"/>
        <end position="300"/>
    </location>
</feature>
<dbReference type="Proteomes" id="UP000669133">
    <property type="component" value="Unassembled WGS sequence"/>
</dbReference>
<dbReference type="AlphaFoldDB" id="A0A8H7ZIC3"/>
<evidence type="ECO:0000256" key="2">
    <source>
        <dbReference type="ARBA" id="ARBA00022723"/>
    </source>
</evidence>
<dbReference type="GO" id="GO:0043565">
    <property type="term" value="F:sequence-specific DNA binding"/>
    <property type="evidence" value="ECO:0007669"/>
    <property type="project" value="UniProtKB-ARBA"/>
</dbReference>
<comment type="subcellular location">
    <subcellularLocation>
        <location evidence="1">Nucleus</location>
    </subcellularLocation>
</comment>
<dbReference type="FunFam" id="3.30.160.60:FF:000145">
    <property type="entry name" value="Zinc finger protein 574"/>
    <property type="match status" value="1"/>
</dbReference>
<feature type="compositionally biased region" description="Polar residues" evidence="8">
    <location>
        <begin position="218"/>
        <end position="230"/>
    </location>
</feature>
<feature type="compositionally biased region" description="Polar residues" evidence="8">
    <location>
        <begin position="585"/>
        <end position="611"/>
    </location>
</feature>
<dbReference type="EMBL" id="JAEOAQ010000002">
    <property type="protein sequence ID" value="KAG5420629.1"/>
    <property type="molecule type" value="Genomic_DNA"/>
</dbReference>
<feature type="compositionally biased region" description="Polar residues" evidence="8">
    <location>
        <begin position="1"/>
        <end position="17"/>
    </location>
</feature>
<organism evidence="10 11">
    <name type="scientific">Candida metapsilosis</name>
    <dbReference type="NCBI Taxonomy" id="273372"/>
    <lineage>
        <taxon>Eukaryota</taxon>
        <taxon>Fungi</taxon>
        <taxon>Dikarya</taxon>
        <taxon>Ascomycota</taxon>
        <taxon>Saccharomycotina</taxon>
        <taxon>Pichiomycetes</taxon>
        <taxon>Debaryomycetaceae</taxon>
        <taxon>Candida/Lodderomyces clade</taxon>
        <taxon>Candida</taxon>
    </lineage>
</organism>
<evidence type="ECO:0000256" key="6">
    <source>
        <dbReference type="ARBA" id="ARBA00023242"/>
    </source>
</evidence>
<comment type="caution">
    <text evidence="10">The sequence shown here is derived from an EMBL/GenBank/DDBJ whole genome shotgun (WGS) entry which is preliminary data.</text>
</comment>
<feature type="region of interest" description="Disordered" evidence="8">
    <location>
        <begin position="1"/>
        <end position="28"/>
    </location>
</feature>
<dbReference type="GO" id="GO:0008270">
    <property type="term" value="F:zinc ion binding"/>
    <property type="evidence" value="ECO:0007669"/>
    <property type="project" value="UniProtKB-KW"/>
</dbReference>
<feature type="compositionally biased region" description="Pro residues" evidence="8">
    <location>
        <begin position="572"/>
        <end position="584"/>
    </location>
</feature>
<dbReference type="PANTHER" id="PTHR16515:SF49">
    <property type="entry name" value="GASTRULA ZINC FINGER PROTEIN XLCGF49.1-LIKE-RELATED"/>
    <property type="match status" value="1"/>
</dbReference>
<feature type="domain" description="C2H2-type" evidence="9">
    <location>
        <begin position="159"/>
        <end position="178"/>
    </location>
</feature>
<sequence length="623" mass="68094">MSNNPNKPLHSNNLPIPNSTPPTSLEQQQLPLPLHQHSSQQIATDFHKDVDVPNPPDQQIDYFHPQAANSNIIPSTPAHHQAPAQNSSSNISSTGKQRQPRKYFCKTCNQGFTRKHNMVSHELIHSSLKPHVCSICNLRFRRIHDLKRHEKLHTGEKPYSCERCSRRFARPDALTRHQNSANACTSNANNSSSSNSISSVNTSAHNSANNIHGGVFNNRLQGTNSGSQDMVPTPRPLQHIHSSGSIDDGDGTPQRPALAVNQQDERDSSATSNSTGASSNFSTNSNEPATSGDSTTTNDPNCIPTLKTIGRSPDELDKKQNLRSQSNQEFGTKQQQLLEKQQRSQSFDPKAYSTYKNHLAHNSMRTPSGPTFTPSPIYPIPFYPFPQVNNQNNHISLPPLSVPHQPQLQNSFVPQVAHQYQPHSNTQQHRHQQQQQQQQQQQHGPIPGIARNTMAYGDDHTHEQGSDSSGLSTIASARNSPQIQGPNHTPTPVKFPPNPVPISRSSSIANSFMIPSLGSRPQSLPANVGHPIHSHGFSNQGLTTSGAMSNSPQVSNSTWGPPQSRGGLIGSLPPPSHILNPPRPNSANLSAQVATPQPSDSRQEYSSSFTPTPDGYNKQKPGQ</sequence>
<keyword evidence="5" id="KW-0862">Zinc</keyword>
<feature type="region of interest" description="Disordered" evidence="8">
    <location>
        <begin position="69"/>
        <end position="100"/>
    </location>
</feature>
<evidence type="ECO:0000256" key="8">
    <source>
        <dbReference type="SAM" id="MobiDB-lite"/>
    </source>
</evidence>
<evidence type="ECO:0000256" key="7">
    <source>
        <dbReference type="PROSITE-ProRule" id="PRU00042"/>
    </source>
</evidence>
<dbReference type="GeneID" id="93651139"/>
<feature type="region of interest" description="Disordered" evidence="8">
    <location>
        <begin position="522"/>
        <end position="623"/>
    </location>
</feature>
<dbReference type="RefSeq" id="XP_067549745.1">
    <property type="nucleotide sequence ID" value="XM_067691374.1"/>
</dbReference>
<feature type="compositionally biased region" description="Low complexity" evidence="8">
    <location>
        <begin position="269"/>
        <end position="286"/>
    </location>
</feature>
<feature type="compositionally biased region" description="Low complexity" evidence="8">
    <location>
        <begin position="433"/>
        <end position="443"/>
    </location>
</feature>
<evidence type="ECO:0000313" key="11">
    <source>
        <dbReference type="Proteomes" id="UP000669133"/>
    </source>
</evidence>
<evidence type="ECO:0000256" key="1">
    <source>
        <dbReference type="ARBA" id="ARBA00004123"/>
    </source>
</evidence>
<name>A0A8H7ZIC3_9ASCO</name>
<proteinExistence type="predicted"/>
<dbReference type="PROSITE" id="PS50157">
    <property type="entry name" value="ZINC_FINGER_C2H2_2"/>
    <property type="match status" value="3"/>
</dbReference>
<dbReference type="PANTHER" id="PTHR16515">
    <property type="entry name" value="PR DOMAIN ZINC FINGER PROTEIN"/>
    <property type="match status" value="1"/>
</dbReference>
<reference evidence="10 11" key="1">
    <citation type="submission" date="2020-12" db="EMBL/GenBank/DDBJ databases">
        <title>Effect of drift, selection, and recombination on the evolution of hybrid genomes in Candida yeast pathogens.</title>
        <authorList>
            <person name="Mixao V."/>
            <person name="Ksiezopolska E."/>
            <person name="Saus E."/>
            <person name="Boekhout T."/>
            <person name="Gacser A."/>
            <person name="Gabaldon T."/>
        </authorList>
    </citation>
    <scope>NUCLEOTIDE SEQUENCE [LARGE SCALE GENOMIC DNA]</scope>
    <source>
        <strain evidence="10 11">BP57</strain>
    </source>
</reference>
<dbReference type="FunFam" id="3.30.160.60:FF:001732">
    <property type="entry name" value="Zgc:162936"/>
    <property type="match status" value="1"/>
</dbReference>
<evidence type="ECO:0000313" key="10">
    <source>
        <dbReference type="EMBL" id="KAG5420629.1"/>
    </source>
</evidence>
<feature type="region of interest" description="Disordered" evidence="8">
    <location>
        <begin position="180"/>
        <end position="347"/>
    </location>
</feature>
<feature type="compositionally biased region" description="Polar residues" evidence="8">
    <location>
        <begin position="536"/>
        <end position="561"/>
    </location>
</feature>
<dbReference type="Pfam" id="PF00096">
    <property type="entry name" value="zf-C2H2"/>
    <property type="match status" value="1"/>
</dbReference>
<dbReference type="InterPro" id="IPR013087">
    <property type="entry name" value="Znf_C2H2_type"/>
</dbReference>
<feature type="domain" description="C2H2-type" evidence="9">
    <location>
        <begin position="103"/>
        <end position="130"/>
    </location>
</feature>
<keyword evidence="6" id="KW-0539">Nucleus</keyword>
<keyword evidence="11" id="KW-1185">Reference proteome</keyword>
<protein>
    <recommendedName>
        <fullName evidence="9">C2H2-type domain-containing protein</fullName>
    </recommendedName>
</protein>
<gene>
    <name evidence="10" type="ORF">I9W82_002510</name>
</gene>
<feature type="compositionally biased region" description="Polar residues" evidence="8">
    <location>
        <begin position="322"/>
        <end position="332"/>
    </location>
</feature>
<dbReference type="InterPro" id="IPR050331">
    <property type="entry name" value="Zinc_finger"/>
</dbReference>
<feature type="compositionally biased region" description="Low complexity" evidence="8">
    <location>
        <begin position="333"/>
        <end position="346"/>
    </location>
</feature>
<feature type="compositionally biased region" description="Polar residues" evidence="8">
    <location>
        <begin position="466"/>
        <end position="488"/>
    </location>
</feature>
<dbReference type="OrthoDB" id="8117402at2759"/>
<dbReference type="SUPFAM" id="SSF57667">
    <property type="entry name" value="beta-beta-alpha zinc fingers"/>
    <property type="match status" value="2"/>
</dbReference>